<dbReference type="STRING" id="1032480.MLP_26050"/>
<organism evidence="1 2">
    <name type="scientific">Microlunatus phosphovorus (strain ATCC 700054 / DSM 10555 / JCM 9379 / NBRC 101784 / NCIMB 13414 / VKM Ac-1990 / NM-1)</name>
    <dbReference type="NCBI Taxonomy" id="1032480"/>
    <lineage>
        <taxon>Bacteria</taxon>
        <taxon>Bacillati</taxon>
        <taxon>Actinomycetota</taxon>
        <taxon>Actinomycetes</taxon>
        <taxon>Propionibacteriales</taxon>
        <taxon>Propionibacteriaceae</taxon>
        <taxon>Microlunatus</taxon>
    </lineage>
</organism>
<name>F5XGY7_MICPN</name>
<dbReference type="HOGENOM" id="CLU_2142998_0_0_11"/>
<protein>
    <submittedName>
        <fullName evidence="1">Uncharacterized protein</fullName>
    </submittedName>
</protein>
<dbReference type="RefSeq" id="WP_013863488.1">
    <property type="nucleotide sequence ID" value="NC_015635.1"/>
</dbReference>
<dbReference type="Pfam" id="PF21848">
    <property type="entry name" value="DUF6907"/>
    <property type="match status" value="1"/>
</dbReference>
<dbReference type="EMBL" id="AP012204">
    <property type="protein sequence ID" value="BAK35619.1"/>
    <property type="molecule type" value="Genomic_DNA"/>
</dbReference>
<evidence type="ECO:0000313" key="1">
    <source>
        <dbReference type="EMBL" id="BAK35619.1"/>
    </source>
</evidence>
<keyword evidence="2" id="KW-1185">Reference proteome</keyword>
<accession>F5XGY7</accession>
<evidence type="ECO:0000313" key="2">
    <source>
        <dbReference type="Proteomes" id="UP000007947"/>
    </source>
</evidence>
<dbReference type="KEGG" id="mph:MLP_26050"/>
<sequence length="112" mass="12079">MTARHTDADDTLSQLWPCPTWCSSTPDDQSHEYEIIGAGNPVRIHRSIVGEVSGIKVEIGALEELAESLPQTLTPLVTMSGYLEDVTADLADEMAKLLSAAAKRVREIAASN</sequence>
<dbReference type="AlphaFoldDB" id="F5XGY7"/>
<gene>
    <name evidence="1" type="ordered locus">MLP_26050</name>
</gene>
<reference evidence="1 2" key="1">
    <citation type="submission" date="2011-05" db="EMBL/GenBank/DDBJ databases">
        <title>Whole genome sequence of Microlunatus phosphovorus NM-1.</title>
        <authorList>
            <person name="Hosoyama A."/>
            <person name="Sasaki K."/>
            <person name="Harada T."/>
            <person name="Igarashi R."/>
            <person name="Kawakoshi A."/>
            <person name="Sasagawa M."/>
            <person name="Fukada J."/>
            <person name="Nakamura S."/>
            <person name="Katano Y."/>
            <person name="Hanada S."/>
            <person name="Kamagata Y."/>
            <person name="Nakamura N."/>
            <person name="Yamazaki S."/>
            <person name="Fujita N."/>
        </authorList>
    </citation>
    <scope>NUCLEOTIDE SEQUENCE [LARGE SCALE GENOMIC DNA]</scope>
    <source>
        <strain evidence="2">ATCC 700054 / DSM 10555 / JCM 9379 / NBRC 101784 / NCIMB 13414 / VKM Ac-1990 / NM-1</strain>
    </source>
</reference>
<proteinExistence type="predicted"/>
<dbReference type="InterPro" id="IPR054202">
    <property type="entry name" value="DUF6907"/>
</dbReference>
<dbReference type="Proteomes" id="UP000007947">
    <property type="component" value="Chromosome"/>
</dbReference>